<dbReference type="Gramene" id="OMERI06G27620.1">
    <property type="protein sequence ID" value="OMERI06G27620.1"/>
    <property type="gene ID" value="OMERI06G27620"/>
</dbReference>
<dbReference type="HOGENOM" id="CLU_116029_0_0_1"/>
<accession>A0A0E0E6F8</accession>
<proteinExistence type="predicted"/>
<evidence type="ECO:0000313" key="3">
    <source>
        <dbReference type="Proteomes" id="UP000008021"/>
    </source>
</evidence>
<reference evidence="2" key="1">
    <citation type="submission" date="2015-04" db="UniProtKB">
        <authorList>
            <consortium name="EnsemblPlants"/>
        </authorList>
    </citation>
    <scope>IDENTIFICATION</scope>
</reference>
<organism evidence="2">
    <name type="scientific">Oryza meridionalis</name>
    <dbReference type="NCBI Taxonomy" id="40149"/>
    <lineage>
        <taxon>Eukaryota</taxon>
        <taxon>Viridiplantae</taxon>
        <taxon>Streptophyta</taxon>
        <taxon>Embryophyta</taxon>
        <taxon>Tracheophyta</taxon>
        <taxon>Spermatophyta</taxon>
        <taxon>Magnoliopsida</taxon>
        <taxon>Liliopsida</taxon>
        <taxon>Poales</taxon>
        <taxon>Poaceae</taxon>
        <taxon>BOP clade</taxon>
        <taxon>Oryzoideae</taxon>
        <taxon>Oryzeae</taxon>
        <taxon>Oryzinae</taxon>
        <taxon>Oryza</taxon>
    </lineage>
</organism>
<feature type="region of interest" description="Disordered" evidence="1">
    <location>
        <begin position="144"/>
        <end position="163"/>
    </location>
</feature>
<dbReference type="EnsemblPlants" id="OMERI06G27620.1">
    <property type="protein sequence ID" value="OMERI06G27620.1"/>
    <property type="gene ID" value="OMERI06G27620"/>
</dbReference>
<dbReference type="Proteomes" id="UP000008021">
    <property type="component" value="Chromosome 6"/>
</dbReference>
<dbReference type="AlphaFoldDB" id="A0A0E0E6F8"/>
<dbReference type="Pfam" id="PF14299">
    <property type="entry name" value="PP2"/>
    <property type="match status" value="1"/>
</dbReference>
<sequence>MAELLDVCWLEITGKLQLSLLSPATTYAAYLVYSFATTPLASSYRRPATTTEHKIYLQHMGEEETMMHRQELVTRHDRWRRRGIIIISSSNRPSYRSRRRDPSPESPQSWKRRGERPCGSCWAAAARRPHRHRRRLTATWRWAPDGESSASWPVTKPQPGSWL</sequence>
<evidence type="ECO:0000256" key="1">
    <source>
        <dbReference type="SAM" id="MobiDB-lite"/>
    </source>
</evidence>
<dbReference type="PANTHER" id="PTHR32278:SF26">
    <property type="entry name" value="OS02G0812500 PROTEIN"/>
    <property type="match status" value="1"/>
</dbReference>
<dbReference type="PANTHER" id="PTHR32278">
    <property type="entry name" value="F-BOX DOMAIN-CONTAINING PROTEIN"/>
    <property type="match status" value="1"/>
</dbReference>
<dbReference type="InterPro" id="IPR025886">
    <property type="entry name" value="PP2-like"/>
</dbReference>
<name>A0A0E0E6F8_9ORYZ</name>
<reference evidence="2" key="2">
    <citation type="submission" date="2018-05" db="EMBL/GenBank/DDBJ databases">
        <title>OmerRS3 (Oryza meridionalis Reference Sequence Version 3).</title>
        <authorList>
            <person name="Zhang J."/>
            <person name="Kudrna D."/>
            <person name="Lee S."/>
            <person name="Talag J."/>
            <person name="Welchert J."/>
            <person name="Wing R.A."/>
        </authorList>
    </citation>
    <scope>NUCLEOTIDE SEQUENCE [LARGE SCALE GENOMIC DNA]</scope>
    <source>
        <strain evidence="2">cv. OR44</strain>
    </source>
</reference>
<protein>
    <submittedName>
        <fullName evidence="2">Uncharacterized protein</fullName>
    </submittedName>
</protein>
<evidence type="ECO:0000313" key="2">
    <source>
        <dbReference type="EnsemblPlants" id="OMERI06G27620.1"/>
    </source>
</evidence>
<feature type="region of interest" description="Disordered" evidence="1">
    <location>
        <begin position="91"/>
        <end position="116"/>
    </location>
</feature>
<keyword evidence="3" id="KW-1185">Reference proteome</keyword>
<dbReference type="STRING" id="40149.A0A0E0E6F8"/>